<dbReference type="RefSeq" id="WP_142843522.1">
    <property type="nucleotide sequence ID" value="NZ_SGNY01000013.1"/>
</dbReference>
<evidence type="ECO:0000256" key="1">
    <source>
        <dbReference type="SAM" id="MobiDB-lite"/>
    </source>
</evidence>
<dbReference type="Gene3D" id="3.40.1360.10">
    <property type="match status" value="1"/>
</dbReference>
<organism evidence="3 4">
    <name type="scientific">Rhizobium rhizogenes</name>
    <name type="common">Agrobacterium rhizogenes</name>
    <dbReference type="NCBI Taxonomy" id="359"/>
    <lineage>
        <taxon>Bacteria</taxon>
        <taxon>Pseudomonadati</taxon>
        <taxon>Pseudomonadota</taxon>
        <taxon>Alphaproteobacteria</taxon>
        <taxon>Hyphomicrobiales</taxon>
        <taxon>Rhizobiaceae</taxon>
        <taxon>Rhizobium/Agrobacterium group</taxon>
        <taxon>Rhizobium</taxon>
    </lineage>
</organism>
<accession>A0A546X3L4</accession>
<feature type="compositionally biased region" description="Basic and acidic residues" evidence="1">
    <location>
        <begin position="293"/>
        <end position="305"/>
    </location>
</feature>
<dbReference type="SUPFAM" id="SSF57783">
    <property type="entry name" value="Zinc beta-ribbon"/>
    <property type="match status" value="1"/>
</dbReference>
<evidence type="ECO:0000313" key="4">
    <source>
        <dbReference type="Proteomes" id="UP000315434"/>
    </source>
</evidence>
<feature type="domain" description="DUF3991" evidence="2">
    <location>
        <begin position="128"/>
        <end position="196"/>
    </location>
</feature>
<reference evidence="3 4" key="1">
    <citation type="journal article" date="2019" name="Appl. Microbiol. Biotechnol.">
        <title>Differential efficiency of wild type rhizogenic strains for rol gene transformation of plants.</title>
        <authorList>
            <person name="Desmet S."/>
            <person name="De Keyser E."/>
            <person name="Van Vaerenbergh J."/>
            <person name="Baeyen S."/>
            <person name="Van Huylenbroeck J."/>
            <person name="Geelen D."/>
            <person name="Dhooghe E."/>
        </authorList>
    </citation>
    <scope>NUCLEOTIDE SEQUENCE [LARGE SCALE GENOMIC DNA]</scope>
    <source>
        <strain evidence="3 4">GBBC3284</strain>
    </source>
</reference>
<evidence type="ECO:0000259" key="2">
    <source>
        <dbReference type="Pfam" id="PF13154"/>
    </source>
</evidence>
<dbReference type="Pfam" id="PF13155">
    <property type="entry name" value="Toprim_2"/>
    <property type="match status" value="1"/>
</dbReference>
<dbReference type="EMBL" id="SGNY01000013">
    <property type="protein sequence ID" value="TRA95342.1"/>
    <property type="molecule type" value="Genomic_DNA"/>
</dbReference>
<dbReference type="Pfam" id="PF13154">
    <property type="entry name" value="DUF3991"/>
    <property type="match status" value="1"/>
</dbReference>
<gene>
    <name evidence="3" type="ORF">EXN68_26180</name>
</gene>
<dbReference type="OrthoDB" id="5757175at2"/>
<dbReference type="PIRSF" id="PIRSF036054">
    <property type="entry name" value="UCP036054"/>
    <property type="match status" value="1"/>
</dbReference>
<dbReference type="Proteomes" id="UP000315434">
    <property type="component" value="Unassembled WGS sequence"/>
</dbReference>
<sequence>MEKKEIEQLRSRVPCSAVLEKAGFAIDLKESTQRAVKYRRDSEIIIMIHEGHGWFDPLSEAKGDVFSLVAHLYGGGFAAACDRVAGLIGYAPQVTARQTPGRVRGPNIAIAERWNRQRRPWPGSQTWHYLSTIRLLPSHTLHAALSENHLREGPYGSMWAAHTNHLGIVTGWEERGPKWRGFSTGGTKVLFRLGRSAASRLCVTEAAIDAMSLAAFEGLRDGTLYLSTGGGWSPSTDAALRALANSPGVHLVGATDNNVQGDTFADRLRTLAEEAGCVWQRLRPPADDWNEALQEREREKKDRGQGRGGVPHSRQPRQGKLRPA</sequence>
<comment type="caution">
    <text evidence="3">The sequence shown here is derived from an EMBL/GenBank/DDBJ whole genome shotgun (WGS) entry which is preliminary data.</text>
</comment>
<feature type="region of interest" description="Disordered" evidence="1">
    <location>
        <begin position="286"/>
        <end position="324"/>
    </location>
</feature>
<dbReference type="CDD" id="cd00188">
    <property type="entry name" value="TOPRIM"/>
    <property type="match status" value="1"/>
</dbReference>
<feature type="compositionally biased region" description="Basic residues" evidence="1">
    <location>
        <begin position="314"/>
        <end position="324"/>
    </location>
</feature>
<dbReference type="InterPro" id="IPR025054">
    <property type="entry name" value="DUF3991"/>
</dbReference>
<dbReference type="AlphaFoldDB" id="A0A546X3L4"/>
<dbReference type="InterPro" id="IPR017041">
    <property type="entry name" value="UCP036054"/>
</dbReference>
<proteinExistence type="predicted"/>
<evidence type="ECO:0000313" key="3">
    <source>
        <dbReference type="EMBL" id="TRA95342.1"/>
    </source>
</evidence>
<protein>
    <submittedName>
        <fullName evidence="3">DUF3991 domain-containing protein</fullName>
    </submittedName>
</protein>
<name>A0A546X3L4_RHIRH</name>